<evidence type="ECO:0000259" key="7">
    <source>
        <dbReference type="Pfam" id="PF11732"/>
    </source>
</evidence>
<dbReference type="PANTHER" id="PTHR21597:SF0">
    <property type="entry name" value="THO COMPLEX SUBUNIT 2"/>
    <property type="match status" value="1"/>
</dbReference>
<feature type="region of interest" description="Disordered" evidence="5">
    <location>
        <begin position="1513"/>
        <end position="2013"/>
    </location>
</feature>
<feature type="domain" description="THO complex subunitTHOC2 N-terminal" evidence="7">
    <location>
        <begin position="732"/>
        <end position="807"/>
    </location>
</feature>
<dbReference type="GO" id="GO:0006397">
    <property type="term" value="P:mRNA processing"/>
    <property type="evidence" value="ECO:0007669"/>
    <property type="project" value="InterPro"/>
</dbReference>
<feature type="compositionally biased region" description="Low complexity" evidence="5">
    <location>
        <begin position="436"/>
        <end position="453"/>
    </location>
</feature>
<gene>
    <name evidence="9" type="ORF">D9757_000298</name>
</gene>
<dbReference type="GO" id="GO:0003729">
    <property type="term" value="F:mRNA binding"/>
    <property type="evidence" value="ECO:0007669"/>
    <property type="project" value="TreeGrafter"/>
</dbReference>
<comment type="caution">
    <text evidence="9">The sequence shown here is derived from an EMBL/GenBank/DDBJ whole genome shotgun (WGS) entry which is preliminary data.</text>
</comment>
<dbReference type="PANTHER" id="PTHR21597">
    <property type="entry name" value="THO2 PROTEIN"/>
    <property type="match status" value="1"/>
</dbReference>
<feature type="compositionally biased region" description="Basic and acidic residues" evidence="5">
    <location>
        <begin position="1010"/>
        <end position="1031"/>
    </location>
</feature>
<feature type="compositionally biased region" description="Low complexity" evidence="5">
    <location>
        <begin position="1642"/>
        <end position="1670"/>
    </location>
</feature>
<dbReference type="Pfam" id="PF11732">
    <property type="entry name" value="Thoc2"/>
    <property type="match status" value="1"/>
</dbReference>
<dbReference type="GO" id="GO:0000445">
    <property type="term" value="C:THO complex part of transcription export complex"/>
    <property type="evidence" value="ECO:0007669"/>
    <property type="project" value="TreeGrafter"/>
</dbReference>
<feature type="compositionally biased region" description="Polar residues" evidence="5">
    <location>
        <begin position="1532"/>
        <end position="1544"/>
    </location>
</feature>
<dbReference type="OrthoDB" id="29024at2759"/>
<feature type="compositionally biased region" description="Polar residues" evidence="5">
    <location>
        <begin position="1965"/>
        <end position="1976"/>
    </location>
</feature>
<organism evidence="9 10">
    <name type="scientific">Collybiopsis confluens</name>
    <dbReference type="NCBI Taxonomy" id="2823264"/>
    <lineage>
        <taxon>Eukaryota</taxon>
        <taxon>Fungi</taxon>
        <taxon>Dikarya</taxon>
        <taxon>Basidiomycota</taxon>
        <taxon>Agaricomycotina</taxon>
        <taxon>Agaricomycetes</taxon>
        <taxon>Agaricomycetidae</taxon>
        <taxon>Agaricales</taxon>
        <taxon>Marasmiineae</taxon>
        <taxon>Omphalotaceae</taxon>
        <taxon>Collybiopsis</taxon>
    </lineage>
</organism>
<evidence type="ECO:0000259" key="6">
    <source>
        <dbReference type="Pfam" id="PF11262"/>
    </source>
</evidence>
<evidence type="ECO:0000256" key="1">
    <source>
        <dbReference type="ARBA" id="ARBA00004123"/>
    </source>
</evidence>
<keyword evidence="4" id="KW-0539">Nucleus</keyword>
<reference evidence="9 10" key="1">
    <citation type="journal article" date="2020" name="ISME J.">
        <title>Uncovering the hidden diversity of litter-decomposition mechanisms in mushroom-forming fungi.</title>
        <authorList>
            <person name="Floudas D."/>
            <person name="Bentzer J."/>
            <person name="Ahren D."/>
            <person name="Johansson T."/>
            <person name="Persson P."/>
            <person name="Tunlid A."/>
        </authorList>
    </citation>
    <scope>NUCLEOTIDE SEQUENCE [LARGE SCALE GENOMIC DNA]</scope>
    <source>
        <strain evidence="9 10">CBS 406.79</strain>
    </source>
</reference>
<feature type="compositionally biased region" description="Basic and acidic residues" evidence="5">
    <location>
        <begin position="1944"/>
        <end position="1964"/>
    </location>
</feature>
<evidence type="ECO:0000313" key="10">
    <source>
        <dbReference type="Proteomes" id="UP000518752"/>
    </source>
</evidence>
<comment type="subcellular location">
    <subcellularLocation>
        <location evidence="1">Nucleus</location>
    </subcellularLocation>
</comment>
<feature type="compositionally biased region" description="Basic and acidic residues" evidence="5">
    <location>
        <begin position="1671"/>
        <end position="1760"/>
    </location>
</feature>
<dbReference type="GO" id="GO:0006406">
    <property type="term" value="P:mRNA export from nucleus"/>
    <property type="evidence" value="ECO:0007669"/>
    <property type="project" value="InterPro"/>
</dbReference>
<evidence type="ECO:0000256" key="4">
    <source>
        <dbReference type="ARBA" id="ARBA00023242"/>
    </source>
</evidence>
<protein>
    <recommendedName>
        <fullName evidence="3">THO complex subunit 2</fullName>
    </recommendedName>
</protein>
<feature type="compositionally biased region" description="Basic and acidic residues" evidence="5">
    <location>
        <begin position="1769"/>
        <end position="1873"/>
    </location>
</feature>
<dbReference type="EMBL" id="JAACJN010000001">
    <property type="protein sequence ID" value="KAF5393664.1"/>
    <property type="molecule type" value="Genomic_DNA"/>
</dbReference>
<feature type="compositionally biased region" description="Basic and acidic residues" evidence="5">
    <location>
        <begin position="1617"/>
        <end position="1627"/>
    </location>
</feature>
<accession>A0A8H5I285</accession>
<name>A0A8H5I285_9AGAR</name>
<feature type="region of interest" description="Disordered" evidence="5">
    <location>
        <begin position="1427"/>
        <end position="1471"/>
    </location>
</feature>
<dbReference type="InterPro" id="IPR040007">
    <property type="entry name" value="Tho2"/>
</dbReference>
<keyword evidence="10" id="KW-1185">Reference proteome</keyword>
<dbReference type="InterPro" id="IPR032302">
    <property type="entry name" value="THOC2_N"/>
</dbReference>
<evidence type="ECO:0000259" key="8">
    <source>
        <dbReference type="Pfam" id="PF16134"/>
    </source>
</evidence>
<dbReference type="Pfam" id="PF11262">
    <property type="entry name" value="Tho2"/>
    <property type="match status" value="1"/>
</dbReference>
<feature type="domain" description="THO complex subunitTHOC2 C-terminal" evidence="6">
    <location>
        <begin position="1103"/>
        <end position="1425"/>
    </location>
</feature>
<comment type="similarity">
    <text evidence="2">Belongs to the THOC2 family.</text>
</comment>
<feature type="region of interest" description="Disordered" evidence="5">
    <location>
        <begin position="1010"/>
        <end position="1079"/>
    </location>
</feature>
<feature type="compositionally biased region" description="Basic and acidic residues" evidence="5">
    <location>
        <begin position="1561"/>
        <end position="1570"/>
    </location>
</feature>
<dbReference type="Proteomes" id="UP000518752">
    <property type="component" value="Unassembled WGS sequence"/>
</dbReference>
<proteinExistence type="inferred from homology"/>
<feature type="compositionally biased region" description="Polar residues" evidence="5">
    <location>
        <begin position="1032"/>
        <end position="1047"/>
    </location>
</feature>
<feature type="compositionally biased region" description="Low complexity" evidence="5">
    <location>
        <begin position="1459"/>
        <end position="1468"/>
    </location>
</feature>
<feature type="compositionally biased region" description="Polar residues" evidence="5">
    <location>
        <begin position="1910"/>
        <end position="1928"/>
    </location>
</feature>
<evidence type="ECO:0000256" key="5">
    <source>
        <dbReference type="SAM" id="MobiDB-lite"/>
    </source>
</evidence>
<evidence type="ECO:0000256" key="2">
    <source>
        <dbReference type="ARBA" id="ARBA00007857"/>
    </source>
</evidence>
<dbReference type="Pfam" id="PF16134">
    <property type="entry name" value="THOC2_N"/>
    <property type="match status" value="1"/>
</dbReference>
<dbReference type="InterPro" id="IPR021418">
    <property type="entry name" value="THO_THOC2_C"/>
</dbReference>
<feature type="region of interest" description="Disordered" evidence="5">
    <location>
        <begin position="436"/>
        <end position="463"/>
    </location>
</feature>
<dbReference type="InterPro" id="IPR021726">
    <property type="entry name" value="THO_THOC2_N"/>
</dbReference>
<evidence type="ECO:0000256" key="3">
    <source>
        <dbReference type="ARBA" id="ARBA00019596"/>
    </source>
</evidence>
<sequence>MDVVNTVQGYLETWKSGGEDECRTMVIAPHCNPSDAGGLNVLTTAYNTLISSTLSLLSQKQTLTADTFVAFLRSVLVNLPSTSSNTTSNVATFGEIFVDLIWAVDAELDEIIGNANAAIAACGPQGADKQQQAVLAKVTKLKQSADDDKATIISIVKKLLELGILNPTVCRERLDSAILDGTGLMIKSVLDKKEVKTRTGLLYKQKKFNLLREQSEGYTKLTVELTSALGIGHIPATARPPESTDCIRRRTRPVWEKIISLIGFFDLDPNKALDIILDVMSANLASHYTFFLALLSFSPWAPSSEENLAAMATDPEPGQFKGKTLDEILDVMDPRARARTSSSNVAQEGSRVLAQILGFKLSYYQSPEAPEPPKALYLTAALLIREGFVALEDLYPHLSPNDSDMGNVRAAYDKDVKSRLSAAKMSQLAMAAPLESTPSSSLASSKAKPAPASDTKKPPECSDLPNQKAGIIAALLSLGALKPAIAILSRFPWMVDVQPEIADLIVRVVKLSISDIYNSIKDTYEHNLDFTRPRSRYGATGVTPPPSLKPSLCLWAPNPPSTSTVEYIFFFPDWTEQVPICSSLDDVVDVVEPLMRFAGIHLSRDPSFLTKLMRLGRQHLLSTVPLDSTTNKPIEEPDSEDLVRQFWYRVVRQYILPSLPSIHGNAVYIVEIWNIIRQFDINMRWKLYGEWRSETYTSHPELRIRYVQADRESKGILRRLSHKTIDSLSGPLAKLTHSNPCILFTNAVNQIMAYDNLAAVVVQALKNITNLGFDVLIFVILDAMANPNKERVKDDGVNTSDWLLNLAAFTGMLFRRYSANITPILTYIVHQLQNGQTTEIVVLRELIWKLADIEPLPSLSDSQIQAMAGGPVLRIEAIASATRGARMDPTDSTRGSLQRLGTTLIETSLALPLLIQVAQQRQSAVFLARDAYLKSLAGLFDTTHGVLLQYLELLTTPSVVSPEDYANKVLPPLRDLHEKYGISAPICMQIVRPVLHAQLLESALQMQEQERKANEEAEKRLKAALTAKREPSTTQSRVASPLPSSMAETKPPAEVPPSGSEDVSMDPDPNASVPTAPESPWLPQLEAIFEDVRRLIPGQAYDILGPGFYVTFWQLSTYDLSPPTARYDEELSTLRSLSHQEGRAFSLCDKSADRSKRILAPVHRMKRERYNSFTEILTQEYKEHSIARAFTRKRLAREKTHWLTTVTNADQKQMQAHLLLDTFLEHCIHPRSLLSPMDADFCAQFIKTLHTLGTPGFHTLACYDKILGDQIKVILFSCSEYEARNYGRFLLGILSDLHKWHSDEQTYISDNRSKAGGKTALHTGFQTQYRLPLTAETQVKWPMFQRIVRKWHKKIATAFVECIQTGEFMHVYNAIIVLKEILPFFPLAAVAQDTGSQLDKTMDHFLEKEDRGDLKILGRAYSASLKKREQHWTPTKVGSKPAAAPSPRPTGPMADRPRSAAPPAGPSAQNAQSITNADIKRPSSQINAAAPSAPRAQLANSKPHLALEKSNIAAAMESVPRPPVVKRVRPEPSNTGSPKPTSDQPLEKDAGHSTDANDSNGRGEFKDQIGPKETPQPARGERPTQEQAILTAPTMLPPSEPSQKPSANELRATAHQSRSDKVEEKTSRQNGSTTHSPRRRSMSPSSRPGTRNHSSDSRASAGRSRGAGESSSDKRDREPIRRDSLTHTRRERTTTGDSDRDRDSRRDRHGDKERERGGERERDRDKDREREKDRDRHGDRHRRDDKREGARKDREGRSHNAESNSSAAMEERGSRPDTRHRNPQPDEALGKRRRGEEEVERGSKRSTRKDAHREDRDGRSRRPGEKNDHNDRSRESDRRNRREADGNENRAEGSDKAESKRPPDGPQGEKRPSDSQARGGTKPSKLTPSAPRAMSISENPRTTAKADAGRNQSVPSTPTEGGSGSLRSRISDKEPASRVASYPSRKDERDSRKRPFPDREKDAVETSSPGTDQASNKRQRLIRNRYAGDSANIAKKTLPISPQAGDRLQGRKD</sequence>
<evidence type="ECO:0000313" key="9">
    <source>
        <dbReference type="EMBL" id="KAF5393664.1"/>
    </source>
</evidence>
<feature type="domain" description="THO complex subunit 2 N-terminal" evidence="8">
    <location>
        <begin position="83"/>
        <end position="727"/>
    </location>
</feature>